<accession>A0A4U0TYE1</accession>
<proteinExistence type="predicted"/>
<reference evidence="2 3" key="1">
    <citation type="submission" date="2017-03" db="EMBL/GenBank/DDBJ databases">
        <title>Genomes of endolithic fungi from Antarctica.</title>
        <authorList>
            <person name="Coleine C."/>
            <person name="Masonjones S."/>
            <person name="Stajich J.E."/>
        </authorList>
    </citation>
    <scope>NUCLEOTIDE SEQUENCE [LARGE SCALE GENOMIC DNA]</scope>
    <source>
        <strain evidence="2 3">CCFEE 6315</strain>
    </source>
</reference>
<evidence type="ECO:0000256" key="1">
    <source>
        <dbReference type="SAM" id="MobiDB-lite"/>
    </source>
</evidence>
<dbReference type="AlphaFoldDB" id="A0A4U0TYE1"/>
<dbReference type="EMBL" id="NAJL01000026">
    <property type="protein sequence ID" value="TKA26795.1"/>
    <property type="molecule type" value="Genomic_DNA"/>
</dbReference>
<evidence type="ECO:0000313" key="2">
    <source>
        <dbReference type="EMBL" id="TKA26795.1"/>
    </source>
</evidence>
<sequence length="67" mass="7448">MRRCASLRRYITEQGIIQHEQSSPHQQGSLTGGLASEEVLATDEEVEVLEEEEVAETVEGGMSQYQP</sequence>
<feature type="region of interest" description="Disordered" evidence="1">
    <location>
        <begin position="15"/>
        <end position="37"/>
    </location>
</feature>
<comment type="caution">
    <text evidence="2">The sequence shown here is derived from an EMBL/GenBank/DDBJ whole genome shotgun (WGS) entry which is preliminary data.</text>
</comment>
<feature type="compositionally biased region" description="Polar residues" evidence="1">
    <location>
        <begin position="19"/>
        <end position="29"/>
    </location>
</feature>
<protein>
    <submittedName>
        <fullName evidence="2">Uncharacterized protein</fullName>
    </submittedName>
</protein>
<name>A0A4U0TYE1_9PEZI</name>
<dbReference type="OrthoDB" id="3944050at2759"/>
<evidence type="ECO:0000313" key="3">
    <source>
        <dbReference type="Proteomes" id="UP000308549"/>
    </source>
</evidence>
<dbReference type="Proteomes" id="UP000308549">
    <property type="component" value="Unassembled WGS sequence"/>
</dbReference>
<organism evidence="2 3">
    <name type="scientific">Salinomyces thailandicus</name>
    <dbReference type="NCBI Taxonomy" id="706561"/>
    <lineage>
        <taxon>Eukaryota</taxon>
        <taxon>Fungi</taxon>
        <taxon>Dikarya</taxon>
        <taxon>Ascomycota</taxon>
        <taxon>Pezizomycotina</taxon>
        <taxon>Dothideomycetes</taxon>
        <taxon>Dothideomycetidae</taxon>
        <taxon>Mycosphaerellales</taxon>
        <taxon>Teratosphaeriaceae</taxon>
        <taxon>Salinomyces</taxon>
    </lineage>
</organism>
<feature type="region of interest" description="Disordered" evidence="1">
    <location>
        <begin position="48"/>
        <end position="67"/>
    </location>
</feature>
<gene>
    <name evidence="2" type="ORF">B0A50_04241</name>
</gene>
<keyword evidence="3" id="KW-1185">Reference proteome</keyword>